<organism evidence="2 3">
    <name type="scientific">Botryotinia fuckeliana (strain B05.10)</name>
    <name type="common">Noble rot fungus</name>
    <name type="synonym">Botrytis cinerea</name>
    <dbReference type="NCBI Taxonomy" id="332648"/>
    <lineage>
        <taxon>Eukaryota</taxon>
        <taxon>Fungi</taxon>
        <taxon>Dikarya</taxon>
        <taxon>Ascomycota</taxon>
        <taxon>Pezizomycotina</taxon>
        <taxon>Leotiomycetes</taxon>
        <taxon>Helotiales</taxon>
        <taxon>Sclerotiniaceae</taxon>
        <taxon>Botrytis</taxon>
    </lineage>
</organism>
<evidence type="ECO:0000256" key="1">
    <source>
        <dbReference type="SAM" id="Phobius"/>
    </source>
</evidence>
<evidence type="ECO:0000313" key="2">
    <source>
        <dbReference type="EMBL" id="ATZ47822.1"/>
    </source>
</evidence>
<dbReference type="RefSeq" id="XP_024547501.1">
    <property type="nucleotide sequence ID" value="XM_024691731.1"/>
</dbReference>
<feature type="transmembrane region" description="Helical" evidence="1">
    <location>
        <begin position="100"/>
        <end position="121"/>
    </location>
</feature>
<dbReference type="AlphaFoldDB" id="A0A384JBI1"/>
<keyword evidence="3" id="KW-1185">Reference proteome</keyword>
<reference evidence="2 3" key="1">
    <citation type="journal article" date="2011" name="PLoS Genet.">
        <title>Genomic analysis of the necrotrophic fungal pathogens Sclerotinia sclerotiorum and Botrytis cinerea.</title>
        <authorList>
            <person name="Amselem J."/>
            <person name="Cuomo C.A."/>
            <person name="van Kan J.A."/>
            <person name="Viaud M."/>
            <person name="Benito E.P."/>
            <person name="Couloux A."/>
            <person name="Coutinho P.M."/>
            <person name="de Vries R.P."/>
            <person name="Dyer P.S."/>
            <person name="Fillinger S."/>
            <person name="Fournier E."/>
            <person name="Gout L."/>
            <person name="Hahn M."/>
            <person name="Kohn L."/>
            <person name="Lapalu N."/>
            <person name="Plummer K.M."/>
            <person name="Pradier J.M."/>
            <person name="Quevillon E."/>
            <person name="Sharon A."/>
            <person name="Simon A."/>
            <person name="ten Have A."/>
            <person name="Tudzynski B."/>
            <person name="Tudzynski P."/>
            <person name="Wincker P."/>
            <person name="Andrew M."/>
            <person name="Anthouard V."/>
            <person name="Beever R.E."/>
            <person name="Beffa R."/>
            <person name="Benoit I."/>
            <person name="Bouzid O."/>
            <person name="Brault B."/>
            <person name="Chen Z."/>
            <person name="Choquer M."/>
            <person name="Collemare J."/>
            <person name="Cotton P."/>
            <person name="Danchin E.G."/>
            <person name="Da Silva C."/>
            <person name="Gautier A."/>
            <person name="Giraud C."/>
            <person name="Giraud T."/>
            <person name="Gonzalez C."/>
            <person name="Grossetete S."/>
            <person name="Guldener U."/>
            <person name="Henrissat B."/>
            <person name="Howlett B.J."/>
            <person name="Kodira C."/>
            <person name="Kretschmer M."/>
            <person name="Lappartient A."/>
            <person name="Leroch M."/>
            <person name="Levis C."/>
            <person name="Mauceli E."/>
            <person name="Neuveglise C."/>
            <person name="Oeser B."/>
            <person name="Pearson M."/>
            <person name="Poulain J."/>
            <person name="Poussereau N."/>
            <person name="Quesneville H."/>
            <person name="Rascle C."/>
            <person name="Schumacher J."/>
            <person name="Segurens B."/>
            <person name="Sexton A."/>
            <person name="Silva E."/>
            <person name="Sirven C."/>
            <person name="Soanes D.M."/>
            <person name="Talbot N.J."/>
            <person name="Templeton M."/>
            <person name="Yandava C."/>
            <person name="Yarden O."/>
            <person name="Zeng Q."/>
            <person name="Rollins J.A."/>
            <person name="Lebrun M.H."/>
            <person name="Dickman M."/>
        </authorList>
    </citation>
    <scope>NUCLEOTIDE SEQUENCE [LARGE SCALE GENOMIC DNA]</scope>
    <source>
        <strain evidence="2 3">B05.10</strain>
    </source>
</reference>
<keyword evidence="1" id="KW-0472">Membrane</keyword>
<dbReference type="VEuPathDB" id="FungiDB:Bcin03g01160"/>
<dbReference type="EMBL" id="CP009807">
    <property type="protein sequence ID" value="ATZ47822.1"/>
    <property type="molecule type" value="Genomic_DNA"/>
</dbReference>
<dbReference type="OrthoDB" id="3486905at2759"/>
<dbReference type="Proteomes" id="UP000001798">
    <property type="component" value="Chromosome 3"/>
</dbReference>
<dbReference type="KEGG" id="bfu:BCIN_03g01160"/>
<name>A0A384JBI1_BOTFB</name>
<sequence length="298" mass="33966">MLFKIVNFQNIGSLASTHHLSYAKMTGPPKHKMRSKSDSYSFVLDKAMDIEKSLGHEEVIEQHIIQHSTSFEITQHSTSFERQNVINWYNKLLAKCFFEFLSAIAILALIPFAVILGFNYYSGGAESHVSGYRFSLYDFKGVAQSNNVLVFQPGKHICDSVPDSARCYETYVEYDLSGFVFLFAVIILVLSAASNIVHRRLCGEIERMQGRLIRYEDLLNNEGKLYTKVISEILSGSSKKQVPDKDSQVINVKLACKKDSTDVDLEMDYKKEHNERRKQLDDIIQMNLPEALDLTLDN</sequence>
<gene>
    <name evidence="2" type="ORF">BCIN_03g01160</name>
</gene>
<dbReference type="GeneID" id="36394004"/>
<keyword evidence="1" id="KW-0812">Transmembrane</keyword>
<reference evidence="2 3" key="2">
    <citation type="journal article" date="2012" name="Eukaryot. Cell">
        <title>Genome update of Botrytis cinerea strains B05.10 and T4.</title>
        <authorList>
            <person name="Staats M."/>
            <person name="van Kan J.A."/>
        </authorList>
    </citation>
    <scope>NUCLEOTIDE SEQUENCE [LARGE SCALE GENOMIC DNA]</scope>
    <source>
        <strain evidence="2 3">B05.10</strain>
    </source>
</reference>
<feature type="transmembrane region" description="Helical" evidence="1">
    <location>
        <begin position="178"/>
        <end position="198"/>
    </location>
</feature>
<reference evidence="2 3" key="3">
    <citation type="journal article" date="2017" name="Mol. Plant Pathol.">
        <title>A gapless genome sequence of the fungus Botrytis cinerea.</title>
        <authorList>
            <person name="Van Kan J.A."/>
            <person name="Stassen J.H."/>
            <person name="Mosbach A."/>
            <person name="Van Der Lee T.A."/>
            <person name="Faino L."/>
            <person name="Farmer A.D."/>
            <person name="Papasotiriou D.G."/>
            <person name="Zhou S."/>
            <person name="Seidl M.F."/>
            <person name="Cottam E."/>
            <person name="Edel D."/>
            <person name="Hahn M."/>
            <person name="Schwartz D.C."/>
            <person name="Dietrich R.A."/>
            <person name="Widdison S."/>
            <person name="Scalliet G."/>
        </authorList>
    </citation>
    <scope>NUCLEOTIDE SEQUENCE [LARGE SCALE GENOMIC DNA]</scope>
    <source>
        <strain evidence="2 3">B05.10</strain>
    </source>
</reference>
<accession>A0A384JBI1</accession>
<proteinExistence type="predicted"/>
<keyword evidence="1" id="KW-1133">Transmembrane helix</keyword>
<evidence type="ECO:0000313" key="3">
    <source>
        <dbReference type="Proteomes" id="UP000001798"/>
    </source>
</evidence>
<protein>
    <submittedName>
        <fullName evidence="2">Uncharacterized protein</fullName>
    </submittedName>
</protein>